<name>A0A133U5W3_9EURY</name>
<comment type="caution">
    <text evidence="1">The sequence shown here is derived from an EMBL/GenBank/DDBJ whole genome shotgun (WGS) entry which is preliminary data.</text>
</comment>
<evidence type="ECO:0000313" key="1">
    <source>
        <dbReference type="EMBL" id="KXA89584.1"/>
    </source>
</evidence>
<protein>
    <submittedName>
        <fullName evidence="1">Uncharacterized protein</fullName>
    </submittedName>
</protein>
<keyword evidence="2" id="KW-1185">Reference proteome</keyword>
<dbReference type="EMBL" id="LHXL01000030">
    <property type="protein sequence ID" value="KXA89584.1"/>
    <property type="molecule type" value="Genomic_DNA"/>
</dbReference>
<evidence type="ECO:0000313" key="2">
    <source>
        <dbReference type="Proteomes" id="UP000070589"/>
    </source>
</evidence>
<reference evidence="1 2" key="1">
    <citation type="journal article" date="2016" name="Sci. Rep.">
        <title>Metabolic traits of an uncultured archaeal lineage -MSBL1- from brine pools of the Red Sea.</title>
        <authorList>
            <person name="Mwirichia R."/>
            <person name="Alam I."/>
            <person name="Rashid M."/>
            <person name="Vinu M."/>
            <person name="Ba-Alawi W."/>
            <person name="Anthony Kamau A."/>
            <person name="Kamanda Ngugi D."/>
            <person name="Goker M."/>
            <person name="Klenk H.P."/>
            <person name="Bajic V."/>
            <person name="Stingl U."/>
        </authorList>
    </citation>
    <scope>NUCLEOTIDE SEQUENCE [LARGE SCALE GENOMIC DNA]</scope>
    <source>
        <strain evidence="1">SCGC-AAA259D14</strain>
    </source>
</reference>
<proteinExistence type="predicted"/>
<gene>
    <name evidence="1" type="ORF">AKJ62_02745</name>
</gene>
<sequence length="67" mass="8085">MIEKLYERVKTSSLEDKIEFFSDGNNDYTSVLFFQRPSTSIRLHGLNKDEYNYDYDYSEEKLGKFIR</sequence>
<dbReference type="Proteomes" id="UP000070589">
    <property type="component" value="Unassembled WGS sequence"/>
</dbReference>
<accession>A0A133U5W3</accession>
<organism evidence="1 2">
    <name type="scientific">candidate division MSBL1 archaeon SCGC-AAA259D14</name>
    <dbReference type="NCBI Taxonomy" id="1698261"/>
    <lineage>
        <taxon>Archaea</taxon>
        <taxon>Methanobacteriati</taxon>
        <taxon>Methanobacteriota</taxon>
        <taxon>candidate division MSBL1</taxon>
    </lineage>
</organism>
<dbReference type="AlphaFoldDB" id="A0A133U5W3"/>